<protein>
    <submittedName>
        <fullName evidence="1">Uncharacterized protein</fullName>
    </submittedName>
</protein>
<dbReference type="AlphaFoldDB" id="A0A0X3PH18"/>
<accession>A0A0X3PH18</accession>
<evidence type="ECO:0000313" key="1">
    <source>
        <dbReference type="EMBL" id="JAP50610.1"/>
    </source>
</evidence>
<sequence length="571" mass="64418">FGGTFNLCTCSRVEPFMTMQITLLDDAIKSIIVKQTRRDRRAYTRDELLKLRNVPASLELPVFFDDRLVKRKTVKPRSVRFESLESNSRRYGQRNSSFSIAGHKRFGADKYIGGSQSAGFRPASFKTMQKPYEDKRQDVREYSNSHFSSLPKPQWFTEGPSNADEQIELDDLKMPSHRLSNIGDKCEENISVFPGTSKSETEDHKDVCIQNNTEAGSATAGNVIPSEPLNNKSKNIQKPSEKTKIYTLREIELELRVRSANYESDNDMTGYYKLLEMVGITFDRSVSPILVQTQANLLKGVHSSDPLTNEKIEKLTHNGAPVASRSRVEDDAKIKVSEDSPLIPALDEKVPSHVPQHVFPPENLGNNAFRWIRAITNAASANAFISQNMESSCNLESDLSVQTDNDVEPLYQAPHCNAFPGHGHENEDAKFIGHNTENSFSCQALPFQVNMNFPTNAGYNRLYDRFFPSLAFPNPNKLLSRPHFQPFIMQKLLQQQNLAKFGYLADSALNLLQWRNLQNIMTGYATMPEFQQFSNSHCTAYGPANGAAMCANPQDYRQQIQQEEGQQSFSG</sequence>
<name>A0A0X3PH18_SCHSO</name>
<feature type="non-terminal residue" evidence="1">
    <location>
        <position position="1"/>
    </location>
</feature>
<proteinExistence type="predicted"/>
<organism evidence="1">
    <name type="scientific">Schistocephalus solidus</name>
    <name type="common">Tapeworm</name>
    <dbReference type="NCBI Taxonomy" id="70667"/>
    <lineage>
        <taxon>Eukaryota</taxon>
        <taxon>Metazoa</taxon>
        <taxon>Spiralia</taxon>
        <taxon>Lophotrochozoa</taxon>
        <taxon>Platyhelminthes</taxon>
        <taxon>Cestoda</taxon>
        <taxon>Eucestoda</taxon>
        <taxon>Diphyllobothriidea</taxon>
        <taxon>Diphyllobothriidae</taxon>
        <taxon>Schistocephalus</taxon>
    </lineage>
</organism>
<reference evidence="1" key="1">
    <citation type="submission" date="2016-01" db="EMBL/GenBank/DDBJ databases">
        <title>Reference transcriptome for the parasite Schistocephalus solidus: insights into the molecular evolution of parasitism.</title>
        <authorList>
            <person name="Hebert F.O."/>
            <person name="Grambauer S."/>
            <person name="Barber I."/>
            <person name="Landry C.R."/>
            <person name="Aubin-Horth N."/>
        </authorList>
    </citation>
    <scope>NUCLEOTIDE SEQUENCE</scope>
</reference>
<gene>
    <name evidence="1" type="ORF">TR165737</name>
</gene>
<dbReference type="EMBL" id="GEEE01012615">
    <property type="protein sequence ID" value="JAP50610.1"/>
    <property type="molecule type" value="Transcribed_RNA"/>
</dbReference>